<dbReference type="Gene3D" id="3.90.25.10">
    <property type="entry name" value="UDP-galactose 4-epimerase, domain 1"/>
    <property type="match status" value="1"/>
</dbReference>
<dbReference type="Gene3D" id="3.40.50.720">
    <property type="entry name" value="NAD(P)-binding Rossmann-like Domain"/>
    <property type="match status" value="1"/>
</dbReference>
<evidence type="ECO:0000259" key="9">
    <source>
        <dbReference type="Pfam" id="PF16363"/>
    </source>
</evidence>
<evidence type="ECO:0000256" key="3">
    <source>
        <dbReference type="ARBA" id="ARBA00007637"/>
    </source>
</evidence>
<sequence length="338" mass="37679">MRVLVTGGAGYIGSHTCVELLSAGHEVIIVDNLCNSKEMVLDRIKKITNKDIRFYKIDITDRDELEKVFISEKIDVVIHFAGLKAVGESVAIPLKYYYNNLTGTLILCELMQKYKVKNLVFSSSATVYGDPISVPISEEFSLSCTNPYGRTKLMIEEILRDLYISDNTWNIAILRYFNPIGAHISGIIGEDPNGIPNNLVPYIAQVAVGKLKVLNVYGNDYDTVDGTGVRDYIHVVDLAKGHLKALDKLVAEHVGVREYNLGTGSGYSVLQVVKAFERACGKEIPYKIVDRRPGDIAACYAKTDRAKNELGWEAEKGLDEMCQDTWRWQSLNPDGYNA</sequence>
<dbReference type="NCBIfam" id="NF007956">
    <property type="entry name" value="PRK10675.1"/>
    <property type="match status" value="1"/>
</dbReference>
<dbReference type="EC" id="5.1.3.2" evidence="4 8"/>
<dbReference type="PANTHER" id="PTHR43725:SF47">
    <property type="entry name" value="UDP-GLUCOSE 4-EPIMERASE"/>
    <property type="match status" value="1"/>
</dbReference>
<comment type="catalytic activity">
    <reaction evidence="1 8">
        <text>UDP-alpha-D-glucose = UDP-alpha-D-galactose</text>
        <dbReference type="Rhea" id="RHEA:22168"/>
        <dbReference type="ChEBI" id="CHEBI:58885"/>
        <dbReference type="ChEBI" id="CHEBI:66914"/>
        <dbReference type="EC" id="5.1.3.2"/>
    </reaction>
</comment>
<reference evidence="10 11" key="1">
    <citation type="submission" date="2020-09" db="EMBL/GenBank/DDBJ databases">
        <title>Characterization and genome sequencing of Ruminiclostridium sp. nov. MA18.</title>
        <authorList>
            <person name="Rettenmaier R."/>
            <person name="Kowollik M.-L."/>
            <person name="Liebl W."/>
            <person name="Zverlov V."/>
        </authorList>
    </citation>
    <scope>NUCLEOTIDE SEQUENCE [LARGE SCALE GENOMIC DNA]</scope>
    <source>
        <strain evidence="10 11">MA18</strain>
    </source>
</reference>
<dbReference type="KEGG" id="rher:EHE19_003370"/>
<dbReference type="GO" id="GO:0003978">
    <property type="term" value="F:UDP-glucose 4-epimerase activity"/>
    <property type="evidence" value="ECO:0007669"/>
    <property type="project" value="UniProtKB-UniRule"/>
</dbReference>
<dbReference type="InterPro" id="IPR005886">
    <property type="entry name" value="UDP_G4E"/>
</dbReference>
<evidence type="ECO:0000256" key="6">
    <source>
        <dbReference type="ARBA" id="ARBA00023027"/>
    </source>
</evidence>
<evidence type="ECO:0000313" key="10">
    <source>
        <dbReference type="EMBL" id="QNU67570.1"/>
    </source>
</evidence>
<organism evidence="10 11">
    <name type="scientific">Ruminiclostridium herbifermentans</name>
    <dbReference type="NCBI Taxonomy" id="2488810"/>
    <lineage>
        <taxon>Bacteria</taxon>
        <taxon>Bacillati</taxon>
        <taxon>Bacillota</taxon>
        <taxon>Clostridia</taxon>
        <taxon>Eubacteriales</taxon>
        <taxon>Oscillospiraceae</taxon>
        <taxon>Ruminiclostridium</taxon>
    </lineage>
</organism>
<proteinExistence type="inferred from homology"/>
<evidence type="ECO:0000256" key="1">
    <source>
        <dbReference type="ARBA" id="ARBA00000083"/>
    </source>
</evidence>
<feature type="domain" description="NAD(P)-binding" evidence="9">
    <location>
        <begin position="4"/>
        <end position="325"/>
    </location>
</feature>
<dbReference type="Pfam" id="PF16363">
    <property type="entry name" value="GDP_Man_Dehyd"/>
    <property type="match status" value="1"/>
</dbReference>
<dbReference type="GO" id="GO:0006012">
    <property type="term" value="P:galactose metabolic process"/>
    <property type="evidence" value="ECO:0007669"/>
    <property type="project" value="UniProtKB-UniPathway"/>
</dbReference>
<dbReference type="EMBL" id="CP061336">
    <property type="protein sequence ID" value="QNU67570.1"/>
    <property type="molecule type" value="Genomic_DNA"/>
</dbReference>
<evidence type="ECO:0000256" key="7">
    <source>
        <dbReference type="ARBA" id="ARBA00023235"/>
    </source>
</evidence>
<dbReference type="PRINTS" id="PR01713">
    <property type="entry name" value="NUCEPIMERASE"/>
</dbReference>
<evidence type="ECO:0000256" key="5">
    <source>
        <dbReference type="ARBA" id="ARBA00018569"/>
    </source>
</evidence>
<keyword evidence="11" id="KW-1185">Reference proteome</keyword>
<comment type="similarity">
    <text evidence="3 8">Belongs to the NAD(P)-dependent epimerase/dehydratase family.</text>
</comment>
<dbReference type="Proteomes" id="UP000306409">
    <property type="component" value="Chromosome"/>
</dbReference>
<dbReference type="GO" id="GO:0005829">
    <property type="term" value="C:cytosol"/>
    <property type="evidence" value="ECO:0007669"/>
    <property type="project" value="TreeGrafter"/>
</dbReference>
<protein>
    <recommendedName>
        <fullName evidence="5 8">UDP-glucose 4-epimerase</fullName>
        <ecNumber evidence="4 8">5.1.3.2</ecNumber>
    </recommendedName>
</protein>
<dbReference type="CDD" id="cd05247">
    <property type="entry name" value="UDP_G4E_1_SDR_e"/>
    <property type="match status" value="1"/>
</dbReference>
<dbReference type="OrthoDB" id="9811743at2"/>
<dbReference type="UniPathway" id="UPA00214"/>
<dbReference type="RefSeq" id="WP_137697611.1">
    <property type="nucleotide sequence ID" value="NZ_CP061336.1"/>
</dbReference>
<keyword evidence="7 8" id="KW-0413">Isomerase</keyword>
<evidence type="ECO:0000256" key="8">
    <source>
        <dbReference type="RuleBase" id="RU366046"/>
    </source>
</evidence>
<dbReference type="NCBIfam" id="TIGR01179">
    <property type="entry name" value="galE"/>
    <property type="match status" value="1"/>
</dbReference>
<dbReference type="InterPro" id="IPR036291">
    <property type="entry name" value="NAD(P)-bd_dom_sf"/>
</dbReference>
<evidence type="ECO:0000256" key="2">
    <source>
        <dbReference type="ARBA" id="ARBA00001911"/>
    </source>
</evidence>
<dbReference type="SUPFAM" id="SSF51735">
    <property type="entry name" value="NAD(P)-binding Rossmann-fold domains"/>
    <property type="match status" value="1"/>
</dbReference>
<keyword evidence="8" id="KW-0119">Carbohydrate metabolism</keyword>
<dbReference type="InterPro" id="IPR016040">
    <property type="entry name" value="NAD(P)-bd_dom"/>
</dbReference>
<accession>A0A4U7JJV0</accession>
<keyword evidence="6 8" id="KW-0520">NAD</keyword>
<evidence type="ECO:0000313" key="11">
    <source>
        <dbReference type="Proteomes" id="UP000306409"/>
    </source>
</evidence>
<dbReference type="PANTHER" id="PTHR43725">
    <property type="entry name" value="UDP-GLUCOSE 4-EPIMERASE"/>
    <property type="match status" value="1"/>
</dbReference>
<evidence type="ECO:0000256" key="4">
    <source>
        <dbReference type="ARBA" id="ARBA00013189"/>
    </source>
</evidence>
<gene>
    <name evidence="10" type="primary">galE</name>
    <name evidence="10" type="ORF">EHE19_003370</name>
</gene>
<name>A0A4U7JJV0_9FIRM</name>
<comment type="pathway">
    <text evidence="8">Carbohydrate metabolism; galactose metabolism.</text>
</comment>
<dbReference type="AlphaFoldDB" id="A0A4U7JJV0"/>
<comment type="cofactor">
    <cofactor evidence="2 8">
        <name>NAD(+)</name>
        <dbReference type="ChEBI" id="CHEBI:57540"/>
    </cofactor>
</comment>
<comment type="subunit">
    <text evidence="8">Homodimer.</text>
</comment>